<accession>A0A2G2X1I9</accession>
<dbReference type="AlphaFoldDB" id="A0A2G2X1I9"/>
<dbReference type="STRING" id="33114.A0A2G2X1I9"/>
<keyword evidence="4" id="KW-1185">Reference proteome</keyword>
<feature type="coiled-coil region" evidence="1">
    <location>
        <begin position="202"/>
        <end position="268"/>
    </location>
</feature>
<feature type="compositionally biased region" description="Polar residues" evidence="2">
    <location>
        <begin position="281"/>
        <end position="292"/>
    </location>
</feature>
<dbReference type="EMBL" id="MLFT02000004">
    <property type="protein sequence ID" value="PHT51366.1"/>
    <property type="molecule type" value="Genomic_DNA"/>
</dbReference>
<feature type="coiled-coil region" evidence="1">
    <location>
        <begin position="138"/>
        <end position="172"/>
    </location>
</feature>
<name>A0A2G2X1I9_CAPBA</name>
<gene>
    <name evidence="3" type="ORF">CQW23_11113</name>
</gene>
<proteinExistence type="predicted"/>
<protein>
    <submittedName>
        <fullName evidence="3">Uncharacterized protein</fullName>
    </submittedName>
</protein>
<dbReference type="OrthoDB" id="1921280at2759"/>
<reference evidence="3 4" key="1">
    <citation type="journal article" date="2017" name="Genome Biol.">
        <title>New reference genome sequences of hot pepper reveal the massive evolution of plant disease-resistance genes by retroduplication.</title>
        <authorList>
            <person name="Kim S."/>
            <person name="Park J."/>
            <person name="Yeom S.I."/>
            <person name="Kim Y.M."/>
            <person name="Seo E."/>
            <person name="Kim K.T."/>
            <person name="Kim M.S."/>
            <person name="Lee J.M."/>
            <person name="Cheong K."/>
            <person name="Shin H.S."/>
            <person name="Kim S.B."/>
            <person name="Han K."/>
            <person name="Lee J."/>
            <person name="Park M."/>
            <person name="Lee H.A."/>
            <person name="Lee H.Y."/>
            <person name="Lee Y."/>
            <person name="Oh S."/>
            <person name="Lee J.H."/>
            <person name="Choi E."/>
            <person name="Choi E."/>
            <person name="Lee S.E."/>
            <person name="Jeon J."/>
            <person name="Kim H."/>
            <person name="Choi G."/>
            <person name="Song H."/>
            <person name="Lee J."/>
            <person name="Lee S.C."/>
            <person name="Kwon J.K."/>
            <person name="Lee H.Y."/>
            <person name="Koo N."/>
            <person name="Hong Y."/>
            <person name="Kim R.W."/>
            <person name="Kang W.H."/>
            <person name="Huh J.H."/>
            <person name="Kang B.C."/>
            <person name="Yang T.J."/>
            <person name="Lee Y.H."/>
            <person name="Bennetzen J.L."/>
            <person name="Choi D."/>
        </authorList>
    </citation>
    <scope>NUCLEOTIDE SEQUENCE [LARGE SCALE GENOMIC DNA]</scope>
    <source>
        <strain evidence="4">cv. PBC81</strain>
    </source>
</reference>
<dbReference type="PANTHER" id="PTHR35992">
    <property type="entry name" value="CYTOMATRIX PROTEIN-LIKE PROTEIN"/>
    <property type="match status" value="1"/>
</dbReference>
<evidence type="ECO:0000313" key="4">
    <source>
        <dbReference type="Proteomes" id="UP000224567"/>
    </source>
</evidence>
<feature type="region of interest" description="Disordered" evidence="2">
    <location>
        <begin position="281"/>
        <end position="341"/>
    </location>
</feature>
<feature type="compositionally biased region" description="Polar residues" evidence="2">
    <location>
        <begin position="331"/>
        <end position="341"/>
    </location>
</feature>
<organism evidence="3 4">
    <name type="scientific">Capsicum baccatum</name>
    <name type="common">Peruvian pepper</name>
    <dbReference type="NCBI Taxonomy" id="33114"/>
    <lineage>
        <taxon>Eukaryota</taxon>
        <taxon>Viridiplantae</taxon>
        <taxon>Streptophyta</taxon>
        <taxon>Embryophyta</taxon>
        <taxon>Tracheophyta</taxon>
        <taxon>Spermatophyta</taxon>
        <taxon>Magnoliopsida</taxon>
        <taxon>eudicotyledons</taxon>
        <taxon>Gunneridae</taxon>
        <taxon>Pentapetalae</taxon>
        <taxon>asterids</taxon>
        <taxon>lamiids</taxon>
        <taxon>Solanales</taxon>
        <taxon>Solanaceae</taxon>
        <taxon>Solanoideae</taxon>
        <taxon>Capsiceae</taxon>
        <taxon>Capsicum</taxon>
    </lineage>
</organism>
<evidence type="ECO:0000313" key="3">
    <source>
        <dbReference type="EMBL" id="PHT51366.1"/>
    </source>
</evidence>
<comment type="caution">
    <text evidence="3">The sequence shown here is derived from an EMBL/GenBank/DDBJ whole genome shotgun (WGS) entry which is preliminary data.</text>
</comment>
<feature type="coiled-coil region" evidence="1">
    <location>
        <begin position="27"/>
        <end position="54"/>
    </location>
</feature>
<sequence>MAKPKKSNNSSDREKWNKLFNGLVHMLSSQQTQLESLAKERIILEDRIKLQNERWVSDINDFQEQIYEMKKEFTVQEMERILEVAKSEFIVGLKQRDVAMFKRKFEDADSELADFREWFDLLSQKCSELNDVSRTATNEKPETRKKAWEDEMRRLETENEKLTSEKNSEISALLAEKNFIWNQFNKLENDMTEQLRRKCADLEHANGKIQAFTRKIEELQSSNANKDNTIATLRTQMDDTIATLRSQMAKLESDSVKKSEEISKLSAELVLLKKSGSASVTPVLRRSTNGSGPSKLRGTSRGPSKLRGTSQEKQSSQALEKGQRSSKRKAGNSNLGAPNLFTSSFKVDMDIKKITRPNKTIKAKGGADIDSRV</sequence>
<evidence type="ECO:0000256" key="2">
    <source>
        <dbReference type="SAM" id="MobiDB-lite"/>
    </source>
</evidence>
<evidence type="ECO:0000256" key="1">
    <source>
        <dbReference type="SAM" id="Coils"/>
    </source>
</evidence>
<keyword evidence="1" id="KW-0175">Coiled coil</keyword>
<reference evidence="4" key="2">
    <citation type="journal article" date="2017" name="J. Anim. Genet.">
        <title>Multiple reference genome sequences of hot pepper reveal the massive evolution of plant disease resistance genes by retroduplication.</title>
        <authorList>
            <person name="Kim S."/>
            <person name="Park J."/>
            <person name="Yeom S.-I."/>
            <person name="Kim Y.-M."/>
            <person name="Seo E."/>
            <person name="Kim K.-T."/>
            <person name="Kim M.-S."/>
            <person name="Lee J.M."/>
            <person name="Cheong K."/>
            <person name="Shin H.-S."/>
            <person name="Kim S.-B."/>
            <person name="Han K."/>
            <person name="Lee J."/>
            <person name="Park M."/>
            <person name="Lee H.-A."/>
            <person name="Lee H.-Y."/>
            <person name="Lee Y."/>
            <person name="Oh S."/>
            <person name="Lee J.H."/>
            <person name="Choi E."/>
            <person name="Choi E."/>
            <person name="Lee S.E."/>
            <person name="Jeon J."/>
            <person name="Kim H."/>
            <person name="Choi G."/>
            <person name="Song H."/>
            <person name="Lee J."/>
            <person name="Lee S.-C."/>
            <person name="Kwon J.-K."/>
            <person name="Lee H.-Y."/>
            <person name="Koo N."/>
            <person name="Hong Y."/>
            <person name="Kim R.W."/>
            <person name="Kang W.-H."/>
            <person name="Huh J.H."/>
            <person name="Kang B.-C."/>
            <person name="Yang T.-J."/>
            <person name="Lee Y.-H."/>
            <person name="Bennetzen J.L."/>
            <person name="Choi D."/>
        </authorList>
    </citation>
    <scope>NUCLEOTIDE SEQUENCE [LARGE SCALE GENOMIC DNA]</scope>
    <source>
        <strain evidence="4">cv. PBC81</strain>
    </source>
</reference>
<dbReference type="PANTHER" id="PTHR35992:SF1">
    <property type="entry name" value="CYTOMATRIX PROTEIN-LIKE PROTEIN"/>
    <property type="match status" value="1"/>
</dbReference>
<feature type="compositionally biased region" description="Polar residues" evidence="2">
    <location>
        <begin position="307"/>
        <end position="318"/>
    </location>
</feature>
<dbReference type="Proteomes" id="UP000224567">
    <property type="component" value="Unassembled WGS sequence"/>
</dbReference>